<evidence type="ECO:0000313" key="5">
    <source>
        <dbReference type="EMBL" id="RDS81600.1"/>
    </source>
</evidence>
<dbReference type="InterPro" id="IPR036770">
    <property type="entry name" value="Ankyrin_rpt-contain_sf"/>
</dbReference>
<dbReference type="AlphaFoldDB" id="A0A370WZY6"/>
<evidence type="ECO:0000256" key="3">
    <source>
        <dbReference type="PROSITE-ProRule" id="PRU00023"/>
    </source>
</evidence>
<organism evidence="5 6">
    <name type="scientific">Dyella monticola</name>
    <dbReference type="NCBI Taxonomy" id="1927958"/>
    <lineage>
        <taxon>Bacteria</taxon>
        <taxon>Pseudomonadati</taxon>
        <taxon>Pseudomonadota</taxon>
        <taxon>Gammaproteobacteria</taxon>
        <taxon>Lysobacterales</taxon>
        <taxon>Rhodanobacteraceae</taxon>
        <taxon>Dyella</taxon>
    </lineage>
</organism>
<dbReference type="OrthoDB" id="6020170at2"/>
<dbReference type="Proteomes" id="UP000254258">
    <property type="component" value="Unassembled WGS sequence"/>
</dbReference>
<dbReference type="PROSITE" id="PS50088">
    <property type="entry name" value="ANK_REPEAT"/>
    <property type="match status" value="3"/>
</dbReference>
<keyword evidence="4" id="KW-0472">Membrane</keyword>
<evidence type="ECO:0000256" key="4">
    <source>
        <dbReference type="SAM" id="Phobius"/>
    </source>
</evidence>
<proteinExistence type="predicted"/>
<keyword evidence="2 3" id="KW-0040">ANK repeat</keyword>
<keyword evidence="4" id="KW-0812">Transmembrane</keyword>
<dbReference type="RefSeq" id="WP_115495473.1">
    <property type="nucleotide sequence ID" value="NZ_QRBE01000005.1"/>
</dbReference>
<evidence type="ECO:0000256" key="1">
    <source>
        <dbReference type="ARBA" id="ARBA00022737"/>
    </source>
</evidence>
<evidence type="ECO:0000313" key="6">
    <source>
        <dbReference type="Proteomes" id="UP000254258"/>
    </source>
</evidence>
<reference evidence="5 6" key="1">
    <citation type="submission" date="2018-07" db="EMBL/GenBank/DDBJ databases">
        <title>Dyella monticola sp. nov. and Dyella psychrodurans sp. nov. isolated from monsoon evergreen broad-leaved forest soil of Dinghu Mountain, China.</title>
        <authorList>
            <person name="Gao Z."/>
            <person name="Qiu L."/>
        </authorList>
    </citation>
    <scope>NUCLEOTIDE SEQUENCE [LARGE SCALE GENOMIC DNA]</scope>
    <source>
        <strain evidence="5 6">4G-K06</strain>
    </source>
</reference>
<dbReference type="SMART" id="SM00248">
    <property type="entry name" value="ANK"/>
    <property type="match status" value="4"/>
</dbReference>
<feature type="transmembrane region" description="Helical" evidence="4">
    <location>
        <begin position="21"/>
        <end position="41"/>
    </location>
</feature>
<dbReference type="SUPFAM" id="SSF48403">
    <property type="entry name" value="Ankyrin repeat"/>
    <property type="match status" value="1"/>
</dbReference>
<dbReference type="PROSITE" id="PS50297">
    <property type="entry name" value="ANK_REP_REGION"/>
    <property type="match status" value="3"/>
</dbReference>
<feature type="repeat" description="ANK" evidence="3">
    <location>
        <begin position="166"/>
        <end position="198"/>
    </location>
</feature>
<dbReference type="Pfam" id="PF12796">
    <property type="entry name" value="Ank_2"/>
    <property type="match status" value="1"/>
</dbReference>
<dbReference type="InterPro" id="IPR002110">
    <property type="entry name" value="Ankyrin_rpt"/>
</dbReference>
<dbReference type="Pfam" id="PF00023">
    <property type="entry name" value="Ank"/>
    <property type="match status" value="1"/>
</dbReference>
<dbReference type="EMBL" id="QRBE01000005">
    <property type="protein sequence ID" value="RDS81600.1"/>
    <property type="molecule type" value="Genomic_DNA"/>
</dbReference>
<keyword evidence="4" id="KW-1133">Transmembrane helix</keyword>
<dbReference type="PANTHER" id="PTHR24171:SF8">
    <property type="entry name" value="BRCA1-ASSOCIATED RING DOMAIN PROTEIN 1"/>
    <property type="match status" value="1"/>
</dbReference>
<dbReference type="GO" id="GO:0004842">
    <property type="term" value="F:ubiquitin-protein transferase activity"/>
    <property type="evidence" value="ECO:0007669"/>
    <property type="project" value="TreeGrafter"/>
</dbReference>
<accession>A0A370WZY6</accession>
<comment type="caution">
    <text evidence="5">The sequence shown here is derived from an EMBL/GenBank/DDBJ whole genome shotgun (WGS) entry which is preliminary data.</text>
</comment>
<feature type="repeat" description="ANK" evidence="3">
    <location>
        <begin position="133"/>
        <end position="165"/>
    </location>
</feature>
<dbReference type="PANTHER" id="PTHR24171">
    <property type="entry name" value="ANKYRIN REPEAT DOMAIN-CONTAINING PROTEIN 39-RELATED"/>
    <property type="match status" value="1"/>
</dbReference>
<feature type="repeat" description="ANK" evidence="3">
    <location>
        <begin position="100"/>
        <end position="132"/>
    </location>
</feature>
<protein>
    <submittedName>
        <fullName evidence="5">Ankyrin repeat domain-containing protein</fullName>
    </submittedName>
</protein>
<dbReference type="GO" id="GO:0085020">
    <property type="term" value="P:protein K6-linked ubiquitination"/>
    <property type="evidence" value="ECO:0007669"/>
    <property type="project" value="TreeGrafter"/>
</dbReference>
<keyword evidence="1" id="KW-0677">Repeat</keyword>
<name>A0A370WZY6_9GAMM</name>
<dbReference type="Gene3D" id="1.25.40.20">
    <property type="entry name" value="Ankyrin repeat-containing domain"/>
    <property type="match status" value="2"/>
</dbReference>
<gene>
    <name evidence="5" type="ORF">DWU98_10235</name>
</gene>
<sequence>MEHITKCSRDPNSNILSSNKRLVTSVLSCLMLMMTAAFVYASSQEAKTEILRPVASSIARPPISSDLTPQQALVIAIDHNDLTGVTTALKAGADPNAVTNNSTPVMDAAFSGYVEITKILLAHGADVNFANIYGVTPLLAAAGTGQADTVTLLIQGGATIESRDWKGNTPLLSAAESGSVETVKVLLAHNAAVNARNRDGDSALDIAKHDISDPYRTAFANGYKEILQILSVGDCTKLNCTAVKNPPIGPVKPPVDPNAPHVTPPSLVECDYNATPAMGDAEYAFPADMPPVSGSPIRVTLNTPIVAQVRVLAMNNGNVIGIQKGAGVNQLLTTYSGTEFRFRPELCVNGLWRPITSRMAVTESGYMWTTSANPNPTDDFFTLAAAGETFQPTASNIGLTLEVRFPIPQVKVSVTAEHNCHNYWVAAEVTNYGKVSISTPQGAYPAKIVSVEMVYDGNFIAGNDNPWDPSNPTRLNAFPYSSPISSTLKNQSYAVVSDQNRSAGFGVSICGGFVVNAAVELGDGRKYYGHVHAG</sequence>
<keyword evidence="6" id="KW-1185">Reference proteome</keyword>
<evidence type="ECO:0000256" key="2">
    <source>
        <dbReference type="ARBA" id="ARBA00023043"/>
    </source>
</evidence>